<dbReference type="AlphaFoldDB" id="A0A835H8T7"/>
<sequence length="220" mass="25682">MGQERLRVGTVDIWGKASAHKFQYGWAVGVYHRFISQPDLKNLKNAFFPSGVNYVWRIHSDVFGFWYDEHAMEYNIVVLEFDSGDTINVIEYSFNAYPKKKYSNAKVVRRSNFHENIPYKKFDHDSFGIFHDGCLNWLASNAIDVSKKIILVYGCWTKELYELPLPANKNCDSLMCLTIFGENLCVVFFSGTVLDVWEMHEYGVMESWVMLHTFLRQDIV</sequence>
<proteinExistence type="predicted"/>
<reference evidence="1 2" key="1">
    <citation type="submission" date="2020-10" db="EMBL/GenBank/DDBJ databases">
        <title>The Coptis chinensis genome and diversification of protoberbering-type alkaloids.</title>
        <authorList>
            <person name="Wang B."/>
            <person name="Shu S."/>
            <person name="Song C."/>
            <person name="Liu Y."/>
        </authorList>
    </citation>
    <scope>NUCLEOTIDE SEQUENCE [LARGE SCALE GENOMIC DNA]</scope>
    <source>
        <strain evidence="1">HL-2020</strain>
        <tissue evidence="1">Leaf</tissue>
    </source>
</reference>
<evidence type="ECO:0000313" key="1">
    <source>
        <dbReference type="EMBL" id="KAF9595411.1"/>
    </source>
</evidence>
<comment type="caution">
    <text evidence="1">The sequence shown here is derived from an EMBL/GenBank/DDBJ whole genome shotgun (WGS) entry which is preliminary data.</text>
</comment>
<evidence type="ECO:0000313" key="2">
    <source>
        <dbReference type="Proteomes" id="UP000631114"/>
    </source>
</evidence>
<name>A0A835H8T7_9MAGN</name>
<evidence type="ECO:0008006" key="3">
    <source>
        <dbReference type="Google" id="ProtNLM"/>
    </source>
</evidence>
<dbReference type="Proteomes" id="UP000631114">
    <property type="component" value="Unassembled WGS sequence"/>
</dbReference>
<dbReference type="EMBL" id="JADFTS010000007">
    <property type="protein sequence ID" value="KAF9595411.1"/>
    <property type="molecule type" value="Genomic_DNA"/>
</dbReference>
<keyword evidence="2" id="KW-1185">Reference proteome</keyword>
<gene>
    <name evidence="1" type="ORF">IFM89_000329</name>
</gene>
<accession>A0A835H8T7</accession>
<organism evidence="1 2">
    <name type="scientific">Coptis chinensis</name>
    <dbReference type="NCBI Taxonomy" id="261450"/>
    <lineage>
        <taxon>Eukaryota</taxon>
        <taxon>Viridiplantae</taxon>
        <taxon>Streptophyta</taxon>
        <taxon>Embryophyta</taxon>
        <taxon>Tracheophyta</taxon>
        <taxon>Spermatophyta</taxon>
        <taxon>Magnoliopsida</taxon>
        <taxon>Ranunculales</taxon>
        <taxon>Ranunculaceae</taxon>
        <taxon>Coptidoideae</taxon>
        <taxon>Coptis</taxon>
    </lineage>
</organism>
<protein>
    <recommendedName>
        <fullName evidence="3">F-box protein</fullName>
    </recommendedName>
</protein>